<dbReference type="EMBL" id="CAKOFQ010006982">
    <property type="protein sequence ID" value="CAH1985562.1"/>
    <property type="molecule type" value="Genomic_DNA"/>
</dbReference>
<feature type="transmembrane region" description="Helical" evidence="7">
    <location>
        <begin position="12"/>
        <end position="32"/>
    </location>
</feature>
<dbReference type="InterPro" id="IPR000301">
    <property type="entry name" value="Tetraspanin_animals"/>
</dbReference>
<evidence type="ECO:0000256" key="3">
    <source>
        <dbReference type="ARBA" id="ARBA00022692"/>
    </source>
</evidence>
<evidence type="ECO:0000256" key="6">
    <source>
        <dbReference type="PIRSR" id="PIRSR002419-1"/>
    </source>
</evidence>
<keyword evidence="9" id="KW-1185">Reference proteome</keyword>
<comment type="subcellular location">
    <subcellularLocation>
        <location evidence="1 7">Membrane</location>
        <topology evidence="1 7">Multi-pass membrane protein</topology>
    </subcellularLocation>
</comment>
<organism evidence="8 9">
    <name type="scientific">Acanthoscelides obtectus</name>
    <name type="common">Bean weevil</name>
    <name type="synonym">Bruchus obtectus</name>
    <dbReference type="NCBI Taxonomy" id="200917"/>
    <lineage>
        <taxon>Eukaryota</taxon>
        <taxon>Metazoa</taxon>
        <taxon>Ecdysozoa</taxon>
        <taxon>Arthropoda</taxon>
        <taxon>Hexapoda</taxon>
        <taxon>Insecta</taxon>
        <taxon>Pterygota</taxon>
        <taxon>Neoptera</taxon>
        <taxon>Endopterygota</taxon>
        <taxon>Coleoptera</taxon>
        <taxon>Polyphaga</taxon>
        <taxon>Cucujiformia</taxon>
        <taxon>Chrysomeloidea</taxon>
        <taxon>Chrysomelidae</taxon>
        <taxon>Bruchinae</taxon>
        <taxon>Bruchini</taxon>
        <taxon>Acanthoscelides</taxon>
    </lineage>
</organism>
<dbReference type="SUPFAM" id="SSF48652">
    <property type="entry name" value="Tetraspanin"/>
    <property type="match status" value="1"/>
</dbReference>
<dbReference type="Gene3D" id="1.10.1450.10">
    <property type="entry name" value="Tetraspanin"/>
    <property type="match status" value="1"/>
</dbReference>
<reference evidence="8" key="1">
    <citation type="submission" date="2022-03" db="EMBL/GenBank/DDBJ databases">
        <authorList>
            <person name="Sayadi A."/>
        </authorList>
    </citation>
    <scope>NUCLEOTIDE SEQUENCE</scope>
</reference>
<dbReference type="PANTHER" id="PTHR19282:SF456">
    <property type="entry name" value="CD63 MOLECULE"/>
    <property type="match status" value="1"/>
</dbReference>
<dbReference type="Pfam" id="PF00335">
    <property type="entry name" value="Tetraspanin"/>
    <property type="match status" value="1"/>
</dbReference>
<sequence>MDCVSIMRSYSRYLLIIFNLIFSLTGIIIISVGLSAKAYFHEFDTLLDNKYFYVSDFLIVIGVIIFMIAFFGCCGAMKENVCMTTTFSTMLVIVFLLEVVVGLAGFLLKNRTEEFLVDNLHKTMNQYNSSNTEVTVVWDEVQRQLHCCGVVNATDWISSTNSTNHQLPISCCPIPSGQSDHFDCKLYNAYKEGCLEVFGDYINSNISYVEGVGIGLAIIQVIFIKIRFAQNDPDDQVHLLFENMASMAAMSTPRHYR</sequence>
<feature type="transmembrane region" description="Helical" evidence="7">
    <location>
        <begin position="52"/>
        <end position="77"/>
    </location>
</feature>
<evidence type="ECO:0000256" key="5">
    <source>
        <dbReference type="ARBA" id="ARBA00023136"/>
    </source>
</evidence>
<feature type="disulfide bond" evidence="6">
    <location>
        <begin position="148"/>
        <end position="171"/>
    </location>
</feature>
<protein>
    <recommendedName>
        <fullName evidence="7">Tetraspanin</fullName>
    </recommendedName>
</protein>
<dbReference type="AlphaFoldDB" id="A0A9P0L363"/>
<dbReference type="Proteomes" id="UP001152888">
    <property type="component" value="Unassembled WGS sequence"/>
</dbReference>
<dbReference type="InterPro" id="IPR008952">
    <property type="entry name" value="Tetraspanin_EC2_sf"/>
</dbReference>
<dbReference type="PANTHER" id="PTHR19282">
    <property type="entry name" value="TETRASPANIN"/>
    <property type="match status" value="1"/>
</dbReference>
<dbReference type="PRINTS" id="PR00259">
    <property type="entry name" value="TMFOUR"/>
</dbReference>
<evidence type="ECO:0000256" key="2">
    <source>
        <dbReference type="ARBA" id="ARBA00006840"/>
    </source>
</evidence>
<dbReference type="PIRSF" id="PIRSF002419">
    <property type="entry name" value="Tetraspanin"/>
    <property type="match status" value="1"/>
</dbReference>
<keyword evidence="6" id="KW-1015">Disulfide bond</keyword>
<comment type="caution">
    <text evidence="8">The sequence shown here is derived from an EMBL/GenBank/DDBJ whole genome shotgun (WGS) entry which is preliminary data.</text>
</comment>
<feature type="transmembrane region" description="Helical" evidence="7">
    <location>
        <begin position="89"/>
        <end position="108"/>
    </location>
</feature>
<keyword evidence="4 7" id="KW-1133">Transmembrane helix</keyword>
<evidence type="ECO:0000256" key="7">
    <source>
        <dbReference type="RuleBase" id="RU361218"/>
    </source>
</evidence>
<dbReference type="CDD" id="cd03156">
    <property type="entry name" value="uroplakin_I_like_LEL"/>
    <property type="match status" value="1"/>
</dbReference>
<feature type="disulfide bond" evidence="6">
    <location>
        <begin position="147"/>
        <end position="184"/>
    </location>
</feature>
<keyword evidence="5 7" id="KW-0472">Membrane</keyword>
<comment type="similarity">
    <text evidence="2 7">Belongs to the tetraspanin (TM4SF) family.</text>
</comment>
<dbReference type="GO" id="GO:0005886">
    <property type="term" value="C:plasma membrane"/>
    <property type="evidence" value="ECO:0007669"/>
    <property type="project" value="TreeGrafter"/>
</dbReference>
<comment type="caution">
    <text evidence="7">Lacks conserved residue(s) required for the propagation of feature annotation.</text>
</comment>
<gene>
    <name evidence="8" type="ORF">ACAOBT_LOCUS16750</name>
</gene>
<evidence type="ECO:0000313" key="9">
    <source>
        <dbReference type="Proteomes" id="UP001152888"/>
    </source>
</evidence>
<dbReference type="OrthoDB" id="10033535at2759"/>
<keyword evidence="3 7" id="KW-0812">Transmembrane</keyword>
<dbReference type="InterPro" id="IPR018499">
    <property type="entry name" value="Tetraspanin/Peripherin"/>
</dbReference>
<accession>A0A9P0L363</accession>
<proteinExistence type="inferred from homology"/>
<evidence type="ECO:0000313" key="8">
    <source>
        <dbReference type="EMBL" id="CAH1985562.1"/>
    </source>
</evidence>
<name>A0A9P0L363_ACAOB</name>
<evidence type="ECO:0000256" key="4">
    <source>
        <dbReference type="ARBA" id="ARBA00022989"/>
    </source>
</evidence>
<evidence type="ECO:0000256" key="1">
    <source>
        <dbReference type="ARBA" id="ARBA00004141"/>
    </source>
</evidence>